<dbReference type="Proteomes" id="UP001174677">
    <property type="component" value="Chromosome 4"/>
</dbReference>
<feature type="repeat" description="PPR" evidence="3">
    <location>
        <begin position="336"/>
        <end position="370"/>
    </location>
</feature>
<dbReference type="PANTHER" id="PTHR47936:SF1">
    <property type="entry name" value="PENTATRICOPEPTIDE REPEAT-CONTAINING PROTEIN GUN1, CHLOROPLASTIC"/>
    <property type="match status" value="1"/>
</dbReference>
<name>A0ABQ9MVY2_HEVBR</name>
<feature type="repeat" description="PPR" evidence="3">
    <location>
        <begin position="371"/>
        <end position="405"/>
    </location>
</feature>
<protein>
    <recommendedName>
        <fullName evidence="5">PROP1-like PPR domain-containing protein</fullName>
    </recommendedName>
</protein>
<evidence type="ECO:0000256" key="1">
    <source>
        <dbReference type="ARBA" id="ARBA00007626"/>
    </source>
</evidence>
<evidence type="ECO:0000313" key="7">
    <source>
        <dbReference type="Proteomes" id="UP001174677"/>
    </source>
</evidence>
<comment type="caution">
    <text evidence="6">The sequence shown here is derived from an EMBL/GenBank/DDBJ whole genome shotgun (WGS) entry which is preliminary data.</text>
</comment>
<reference evidence="6" key="1">
    <citation type="journal article" date="2023" name="Plant Biotechnol. J.">
        <title>Chromosome-level wild Hevea brasiliensis genome provides new tools for genomic-assisted breeding and valuable loci to elevate rubber yield.</title>
        <authorList>
            <person name="Cheng H."/>
            <person name="Song X."/>
            <person name="Hu Y."/>
            <person name="Wu T."/>
            <person name="Yang Q."/>
            <person name="An Z."/>
            <person name="Feng S."/>
            <person name="Deng Z."/>
            <person name="Wu W."/>
            <person name="Zeng X."/>
            <person name="Tu M."/>
            <person name="Wang X."/>
            <person name="Huang H."/>
        </authorList>
    </citation>
    <scope>NUCLEOTIDE SEQUENCE</scope>
    <source>
        <strain evidence="6">MT/VB/25A 57/8</strain>
    </source>
</reference>
<evidence type="ECO:0000256" key="4">
    <source>
        <dbReference type="SAM" id="MobiDB-lite"/>
    </source>
</evidence>
<evidence type="ECO:0000259" key="5">
    <source>
        <dbReference type="Pfam" id="PF17177"/>
    </source>
</evidence>
<proteinExistence type="inferred from homology"/>
<dbReference type="NCBIfam" id="TIGR00756">
    <property type="entry name" value="PPR"/>
    <property type="match status" value="8"/>
</dbReference>
<dbReference type="Pfam" id="PF13041">
    <property type="entry name" value="PPR_2"/>
    <property type="match status" value="1"/>
</dbReference>
<dbReference type="PANTHER" id="PTHR47936">
    <property type="entry name" value="PPR_LONG DOMAIN-CONTAINING PROTEIN"/>
    <property type="match status" value="1"/>
</dbReference>
<feature type="repeat" description="PPR" evidence="3">
    <location>
        <begin position="476"/>
        <end position="510"/>
    </location>
</feature>
<dbReference type="Gene3D" id="1.25.40.10">
    <property type="entry name" value="Tetratricopeptide repeat domain"/>
    <property type="match status" value="4"/>
</dbReference>
<feature type="compositionally biased region" description="Polar residues" evidence="4">
    <location>
        <begin position="32"/>
        <end position="42"/>
    </location>
</feature>
<dbReference type="SUPFAM" id="SSF48452">
    <property type="entry name" value="TPR-like"/>
    <property type="match status" value="1"/>
</dbReference>
<gene>
    <name evidence="6" type="ORF">P3X46_007899</name>
</gene>
<feature type="repeat" description="PPR" evidence="3">
    <location>
        <begin position="197"/>
        <end position="231"/>
    </location>
</feature>
<dbReference type="Pfam" id="PF17177">
    <property type="entry name" value="PPR_long"/>
    <property type="match status" value="1"/>
</dbReference>
<organism evidence="6 7">
    <name type="scientific">Hevea brasiliensis</name>
    <name type="common">Para rubber tree</name>
    <name type="synonym">Siphonia brasiliensis</name>
    <dbReference type="NCBI Taxonomy" id="3981"/>
    <lineage>
        <taxon>Eukaryota</taxon>
        <taxon>Viridiplantae</taxon>
        <taxon>Streptophyta</taxon>
        <taxon>Embryophyta</taxon>
        <taxon>Tracheophyta</taxon>
        <taxon>Spermatophyta</taxon>
        <taxon>Magnoliopsida</taxon>
        <taxon>eudicotyledons</taxon>
        <taxon>Gunneridae</taxon>
        <taxon>Pentapetalae</taxon>
        <taxon>rosids</taxon>
        <taxon>fabids</taxon>
        <taxon>Malpighiales</taxon>
        <taxon>Euphorbiaceae</taxon>
        <taxon>Crotonoideae</taxon>
        <taxon>Micrandreae</taxon>
        <taxon>Hevea</taxon>
    </lineage>
</organism>
<dbReference type="EMBL" id="JARPOI010000004">
    <property type="protein sequence ID" value="KAJ9184128.1"/>
    <property type="molecule type" value="Genomic_DNA"/>
</dbReference>
<keyword evidence="7" id="KW-1185">Reference proteome</keyword>
<comment type="similarity">
    <text evidence="1">Belongs to the PPR family. P subfamily.</text>
</comment>
<dbReference type="PROSITE" id="PS51375">
    <property type="entry name" value="PPR"/>
    <property type="match status" value="7"/>
</dbReference>
<feature type="domain" description="PROP1-like PPR" evidence="5">
    <location>
        <begin position="349"/>
        <end position="494"/>
    </location>
</feature>
<sequence length="547" mass="62424">MPPKQQIHKLCQIFSSSKTPQTNSLLPKPLRTSLTPASSDTAESPDLPTWLRHKENSEFTDHNDDDFIIPTVAEWTKNDNVGNVNQVGGHLLFETDVSDVDKVGEILQKHYPSTDSVVQALNGCGVNATNALISQLLKRFSNDWVPAFGVFIWAKNQTGYIHTLEIYDSMVDVLGKRKKFCLMWGLVKEMELKGYISLVTMSKVMRRLARAGQYEDAIEAFRGMENFGVSKDIEALNTLMDALVKEGSVEHAHSVFMEFKDCMPADPRSFNILIHGYCKARKLDDARKIMDEMEKHGFQPNVVSYSCFIESYCKSKDFRNADATLDEMQEKGCKPNVITYTIIMLALGKAKQVNEALEVYDKMKRNECVPDSSFYSSLIYILSQSGRLKDAWDVFEDMEKQGIRRDLLTYKTMITSAFNHSQEENALKLLQRMEEDSCKPDIQTYAPLLKMCCKKKRMKVLKFLLNHMFKNNVSIDLGTYTLLVRGLCKNGKLEHACFFFKETVLKGMIPEDGTYKMLLEELEKNDTTEAKEKIQKLMLRAKGQNPI</sequence>
<feature type="repeat" description="PPR" evidence="3">
    <location>
        <begin position="406"/>
        <end position="440"/>
    </location>
</feature>
<dbReference type="Pfam" id="PF01535">
    <property type="entry name" value="PPR"/>
    <property type="match status" value="2"/>
</dbReference>
<accession>A0ABQ9MVY2</accession>
<feature type="repeat" description="PPR" evidence="3">
    <location>
        <begin position="301"/>
        <end position="335"/>
    </location>
</feature>
<evidence type="ECO:0000256" key="3">
    <source>
        <dbReference type="PROSITE-ProRule" id="PRU00708"/>
    </source>
</evidence>
<dbReference type="InterPro" id="IPR002885">
    <property type="entry name" value="PPR_rpt"/>
</dbReference>
<keyword evidence="2" id="KW-0677">Repeat</keyword>
<feature type="region of interest" description="Disordered" evidence="4">
    <location>
        <begin position="18"/>
        <end position="49"/>
    </location>
</feature>
<feature type="repeat" description="PPR" evidence="3">
    <location>
        <begin position="266"/>
        <end position="300"/>
    </location>
</feature>
<evidence type="ECO:0000313" key="6">
    <source>
        <dbReference type="EMBL" id="KAJ9184128.1"/>
    </source>
</evidence>
<evidence type="ECO:0000256" key="2">
    <source>
        <dbReference type="ARBA" id="ARBA00022737"/>
    </source>
</evidence>
<dbReference type="InterPro" id="IPR011990">
    <property type="entry name" value="TPR-like_helical_dom_sf"/>
</dbReference>
<dbReference type="InterPro" id="IPR033443">
    <property type="entry name" value="PROP1-like_PPR_dom"/>
</dbReference>